<keyword evidence="4 8" id="KW-0560">Oxidoreductase</keyword>
<dbReference type="AlphaFoldDB" id="B9TG77"/>
<dbReference type="GO" id="GO:0050136">
    <property type="term" value="F:NADH dehydrogenase (quinone) (non-electrogenic) activity"/>
    <property type="evidence" value="ECO:0007669"/>
    <property type="project" value="RHEA"/>
</dbReference>
<dbReference type="Proteomes" id="UP000008311">
    <property type="component" value="Unassembled WGS sequence"/>
</dbReference>
<gene>
    <name evidence="8" type="ORF">RCOM_1861630</name>
</gene>
<sequence length="191" mass="21034">MMSRPLKVTAVSGSYKLPSRTAALVEAITQQLGKQLPIDLHLIELSEISSSLVASYDPKALPLKVQKDIQAIETADLLVVATPVYRASYTGLFKHLFDLVDYEALVDVPVLLAATGGSERHALIIDHELRPLFSFFQALTLPIGVYATEADFENYQVKSEAVTARIALAVERALPLLKHRELINKDRLLAV</sequence>
<dbReference type="GO" id="GO:0008753">
    <property type="term" value="F:NADPH dehydrogenase (quinone) activity"/>
    <property type="evidence" value="ECO:0007669"/>
    <property type="project" value="RHEA"/>
</dbReference>
<evidence type="ECO:0000256" key="6">
    <source>
        <dbReference type="ARBA" id="ARBA00048983"/>
    </source>
</evidence>
<accession>B9TG77</accession>
<dbReference type="InterPro" id="IPR029039">
    <property type="entry name" value="Flavoprotein-like_sf"/>
</dbReference>
<dbReference type="InterPro" id="IPR019912">
    <property type="entry name" value="FMN_Rdtase_MsuE-like"/>
</dbReference>
<keyword evidence="2" id="KW-0285">Flavoprotein</keyword>
<comment type="catalytic activity">
    <reaction evidence="6">
        <text>a quinone + NADPH + H(+) = a quinol + NADP(+)</text>
        <dbReference type="Rhea" id="RHEA:46164"/>
        <dbReference type="ChEBI" id="CHEBI:15378"/>
        <dbReference type="ChEBI" id="CHEBI:24646"/>
        <dbReference type="ChEBI" id="CHEBI:57783"/>
        <dbReference type="ChEBI" id="CHEBI:58349"/>
        <dbReference type="ChEBI" id="CHEBI:132124"/>
        <dbReference type="EC" id="1.6.5.2"/>
    </reaction>
</comment>
<keyword evidence="3" id="KW-0288">FMN</keyword>
<keyword evidence="9" id="KW-1185">Reference proteome</keyword>
<organism evidence="8 9">
    <name type="scientific">Ricinus communis</name>
    <name type="common">Castor bean</name>
    <dbReference type="NCBI Taxonomy" id="3988"/>
    <lineage>
        <taxon>Eukaryota</taxon>
        <taxon>Viridiplantae</taxon>
        <taxon>Streptophyta</taxon>
        <taxon>Embryophyta</taxon>
        <taxon>Tracheophyta</taxon>
        <taxon>Spermatophyta</taxon>
        <taxon>Magnoliopsida</taxon>
        <taxon>eudicotyledons</taxon>
        <taxon>Gunneridae</taxon>
        <taxon>Pentapetalae</taxon>
        <taxon>rosids</taxon>
        <taxon>fabids</taxon>
        <taxon>Malpighiales</taxon>
        <taxon>Euphorbiaceae</taxon>
        <taxon>Acalyphoideae</taxon>
        <taxon>Acalypheae</taxon>
        <taxon>Ricinus</taxon>
    </lineage>
</organism>
<evidence type="ECO:0000256" key="1">
    <source>
        <dbReference type="ARBA" id="ARBA00012648"/>
    </source>
</evidence>
<dbReference type="Gene3D" id="3.40.50.360">
    <property type="match status" value="1"/>
</dbReference>
<dbReference type="SUPFAM" id="SSF52218">
    <property type="entry name" value="Flavoproteins"/>
    <property type="match status" value="1"/>
</dbReference>
<feature type="domain" description="NADPH-dependent FMN reductase-like" evidence="7">
    <location>
        <begin position="7"/>
        <end position="149"/>
    </location>
</feature>
<dbReference type="InParanoid" id="B9TG77"/>
<evidence type="ECO:0000259" key="7">
    <source>
        <dbReference type="Pfam" id="PF03358"/>
    </source>
</evidence>
<dbReference type="PANTHER" id="PTHR43408">
    <property type="entry name" value="FMN REDUCTASE (NADPH)"/>
    <property type="match status" value="1"/>
</dbReference>
<name>B9TG77_RICCO</name>
<evidence type="ECO:0000256" key="5">
    <source>
        <dbReference type="ARBA" id="ARBA00047678"/>
    </source>
</evidence>
<dbReference type="InterPro" id="IPR051814">
    <property type="entry name" value="NAD(P)H-dep_FMN_reductase"/>
</dbReference>
<comment type="catalytic activity">
    <reaction evidence="5">
        <text>a quinone + NADH + H(+) = a quinol + NAD(+)</text>
        <dbReference type="Rhea" id="RHEA:46160"/>
        <dbReference type="ChEBI" id="CHEBI:15378"/>
        <dbReference type="ChEBI" id="CHEBI:24646"/>
        <dbReference type="ChEBI" id="CHEBI:57540"/>
        <dbReference type="ChEBI" id="CHEBI:57945"/>
        <dbReference type="ChEBI" id="CHEBI:132124"/>
        <dbReference type="EC" id="1.6.5.2"/>
    </reaction>
</comment>
<protein>
    <recommendedName>
        <fullName evidence="1">NAD(P)H dehydrogenase (quinone)</fullName>
        <ecNumber evidence="1">1.6.5.2</ecNumber>
    </recommendedName>
</protein>
<dbReference type="EMBL" id="EQ980429">
    <property type="protein sequence ID" value="EEF25136.1"/>
    <property type="molecule type" value="Genomic_DNA"/>
</dbReference>
<evidence type="ECO:0000256" key="3">
    <source>
        <dbReference type="ARBA" id="ARBA00022643"/>
    </source>
</evidence>
<dbReference type="EC" id="1.6.5.2" evidence="1"/>
<evidence type="ECO:0000313" key="9">
    <source>
        <dbReference type="Proteomes" id="UP000008311"/>
    </source>
</evidence>
<evidence type="ECO:0000256" key="2">
    <source>
        <dbReference type="ARBA" id="ARBA00022630"/>
    </source>
</evidence>
<proteinExistence type="predicted"/>
<dbReference type="PANTHER" id="PTHR43408:SF2">
    <property type="entry name" value="FMN REDUCTASE (NADPH)"/>
    <property type="match status" value="1"/>
</dbReference>
<evidence type="ECO:0000313" key="8">
    <source>
        <dbReference type="EMBL" id="EEF25136.1"/>
    </source>
</evidence>
<reference evidence="9" key="1">
    <citation type="journal article" date="2010" name="Nat. Biotechnol.">
        <title>Draft genome sequence of the oilseed species Ricinus communis.</title>
        <authorList>
            <person name="Chan A.P."/>
            <person name="Crabtree J."/>
            <person name="Zhao Q."/>
            <person name="Lorenzi H."/>
            <person name="Orvis J."/>
            <person name="Puiu D."/>
            <person name="Melake-Berhan A."/>
            <person name="Jones K.M."/>
            <person name="Redman J."/>
            <person name="Chen G."/>
            <person name="Cahoon E.B."/>
            <person name="Gedil M."/>
            <person name="Stanke M."/>
            <person name="Haas B.J."/>
            <person name="Wortman J.R."/>
            <person name="Fraser-Liggett C.M."/>
            <person name="Ravel J."/>
            <person name="Rabinowicz P.D."/>
        </authorList>
    </citation>
    <scope>NUCLEOTIDE SEQUENCE [LARGE SCALE GENOMIC DNA]</scope>
    <source>
        <strain evidence="9">cv. Hale</strain>
    </source>
</reference>
<dbReference type="InterPro" id="IPR005025">
    <property type="entry name" value="FMN_Rdtase-like_dom"/>
</dbReference>
<evidence type="ECO:0000256" key="4">
    <source>
        <dbReference type="ARBA" id="ARBA00023002"/>
    </source>
</evidence>
<dbReference type="Pfam" id="PF03358">
    <property type="entry name" value="FMN_red"/>
    <property type="match status" value="1"/>
</dbReference>
<dbReference type="NCBIfam" id="TIGR03566">
    <property type="entry name" value="FMN_reduc_MsuE"/>
    <property type="match status" value="1"/>
</dbReference>